<gene>
    <name evidence="1" type="ORF">AB6A40_008680</name>
</gene>
<reference evidence="1 2" key="1">
    <citation type="submission" date="2024-08" db="EMBL/GenBank/DDBJ databases">
        <title>Gnathostoma spinigerum genome.</title>
        <authorList>
            <person name="Gonzalez-Bertolin B."/>
            <person name="Monzon S."/>
            <person name="Zaballos A."/>
            <person name="Jimenez P."/>
            <person name="Dekumyoy P."/>
            <person name="Varona S."/>
            <person name="Cuesta I."/>
            <person name="Sumanam S."/>
            <person name="Adisakwattana P."/>
            <person name="Gasser R.B."/>
            <person name="Hernandez-Gonzalez A."/>
            <person name="Young N.D."/>
            <person name="Perteguer M.J."/>
        </authorList>
    </citation>
    <scope>NUCLEOTIDE SEQUENCE [LARGE SCALE GENOMIC DNA]</scope>
    <source>
        <strain evidence="1">AL3</strain>
        <tissue evidence="1">Liver</tissue>
    </source>
</reference>
<proteinExistence type="predicted"/>
<evidence type="ECO:0000313" key="1">
    <source>
        <dbReference type="EMBL" id="MFH4981971.1"/>
    </source>
</evidence>
<name>A0ABD6EWV0_9BILA</name>
<sequence>MVKGIKRTRPSCAVARMVPETHMQDSFFLSMIDWACGTSEYVRNLTAFKVPSFLEDHSETRSRRKFGLGKAVRKGDKANVRGRKAVESVAERSETQNSRVTGNIEELNAMFDSFDNFELEIENYNPRSQSNIDKG</sequence>
<evidence type="ECO:0000313" key="2">
    <source>
        <dbReference type="Proteomes" id="UP001608902"/>
    </source>
</evidence>
<comment type="caution">
    <text evidence="1">The sequence shown here is derived from an EMBL/GenBank/DDBJ whole genome shotgun (WGS) entry which is preliminary data.</text>
</comment>
<dbReference type="EMBL" id="JBGFUD010008232">
    <property type="protein sequence ID" value="MFH4981971.1"/>
    <property type="molecule type" value="Genomic_DNA"/>
</dbReference>
<dbReference type="AlphaFoldDB" id="A0ABD6EWV0"/>
<protein>
    <submittedName>
        <fullName evidence="1">Uncharacterized protein</fullName>
    </submittedName>
</protein>
<dbReference type="Proteomes" id="UP001608902">
    <property type="component" value="Unassembled WGS sequence"/>
</dbReference>
<organism evidence="1 2">
    <name type="scientific">Gnathostoma spinigerum</name>
    <dbReference type="NCBI Taxonomy" id="75299"/>
    <lineage>
        <taxon>Eukaryota</taxon>
        <taxon>Metazoa</taxon>
        <taxon>Ecdysozoa</taxon>
        <taxon>Nematoda</taxon>
        <taxon>Chromadorea</taxon>
        <taxon>Rhabditida</taxon>
        <taxon>Spirurina</taxon>
        <taxon>Gnathostomatomorpha</taxon>
        <taxon>Gnathostomatoidea</taxon>
        <taxon>Gnathostomatidae</taxon>
        <taxon>Gnathostoma</taxon>
    </lineage>
</organism>
<accession>A0ABD6EWV0</accession>
<keyword evidence="2" id="KW-1185">Reference proteome</keyword>